<sequence>MPVHIFRAVRQQNGIHPAQSLVKLDVVIVGAGIGGLATACALARRGHTVTVLEQSHTLGEVGAGIQMPPNSARLLLKWGLGEFLENKVVEPTSIKVRRWQDGSEIGCTKLVPEHKTIFGAPYYVLHRAHFHDALHQLALKLGARIEINAKVQVYDAEAPSVTLLDGRIFTADLIVAADGIKSIARQIVVGREIPPKETGFAAYRTTIDANKIRADPEIAWIVEQPNINLWVGNGRHAMTYPIAAGKSFNMVLSHPQAVGEVNAQSPAEIVTDMAAHFNGWDKRLTKLISLVHTTLKWPLNNLPSIPTYVHPASKLILLGDSAHATLPYMSQGAAMAVEDGAALAEALNLLTSPKEVARVLKIWNKMQEASSINGHLWHFPDGPEQIARDAAMRWEVEEGLEAEPSNFSRSSPNQWSDLATSTWSFGYDAERELCRGAVQLQRLSET</sequence>
<evidence type="ECO:0000256" key="2">
    <source>
        <dbReference type="ARBA" id="ARBA00022630"/>
    </source>
</evidence>
<dbReference type="Pfam" id="PF01494">
    <property type="entry name" value="FAD_binding_3"/>
    <property type="match status" value="1"/>
</dbReference>
<evidence type="ECO:0000259" key="6">
    <source>
        <dbReference type="Pfam" id="PF01494"/>
    </source>
</evidence>
<protein>
    <recommendedName>
        <fullName evidence="6">FAD-binding domain-containing protein</fullName>
    </recommendedName>
</protein>
<comment type="similarity">
    <text evidence="1">Belongs to the paxM FAD-dependent monooxygenase family.</text>
</comment>
<evidence type="ECO:0000313" key="8">
    <source>
        <dbReference type="Proteomes" id="UP001345013"/>
    </source>
</evidence>
<accession>A0ABR0K9Y9</accession>
<dbReference type="EMBL" id="JAVRRG010000057">
    <property type="protein sequence ID" value="KAK5092496.1"/>
    <property type="molecule type" value="Genomic_DNA"/>
</dbReference>
<gene>
    <name evidence="7" type="ORF">LTR24_005200</name>
</gene>
<dbReference type="InterPro" id="IPR050493">
    <property type="entry name" value="FAD-dep_Monooxygenase_BioMet"/>
</dbReference>
<dbReference type="PRINTS" id="PR00420">
    <property type="entry name" value="RNGMNOXGNASE"/>
</dbReference>
<dbReference type="PANTHER" id="PTHR13789">
    <property type="entry name" value="MONOOXYGENASE"/>
    <property type="match status" value="1"/>
</dbReference>
<dbReference type="SUPFAM" id="SSF54373">
    <property type="entry name" value="FAD-linked reductases, C-terminal domain"/>
    <property type="match status" value="1"/>
</dbReference>
<dbReference type="InterPro" id="IPR002938">
    <property type="entry name" value="FAD-bd"/>
</dbReference>
<dbReference type="Gene3D" id="3.50.50.60">
    <property type="entry name" value="FAD/NAD(P)-binding domain"/>
    <property type="match status" value="1"/>
</dbReference>
<keyword evidence="4" id="KW-0560">Oxidoreductase</keyword>
<dbReference type="Proteomes" id="UP001345013">
    <property type="component" value="Unassembled WGS sequence"/>
</dbReference>
<evidence type="ECO:0000313" key="7">
    <source>
        <dbReference type="EMBL" id="KAK5092496.1"/>
    </source>
</evidence>
<name>A0ABR0K9Y9_9EURO</name>
<evidence type="ECO:0000256" key="5">
    <source>
        <dbReference type="ARBA" id="ARBA00023033"/>
    </source>
</evidence>
<dbReference type="InterPro" id="IPR036188">
    <property type="entry name" value="FAD/NAD-bd_sf"/>
</dbReference>
<keyword evidence="5" id="KW-0503">Monooxygenase</keyword>
<evidence type="ECO:0000256" key="4">
    <source>
        <dbReference type="ARBA" id="ARBA00023002"/>
    </source>
</evidence>
<organism evidence="7 8">
    <name type="scientific">Lithohypha guttulata</name>
    <dbReference type="NCBI Taxonomy" id="1690604"/>
    <lineage>
        <taxon>Eukaryota</taxon>
        <taxon>Fungi</taxon>
        <taxon>Dikarya</taxon>
        <taxon>Ascomycota</taxon>
        <taxon>Pezizomycotina</taxon>
        <taxon>Eurotiomycetes</taxon>
        <taxon>Chaetothyriomycetidae</taxon>
        <taxon>Chaetothyriales</taxon>
        <taxon>Trichomeriaceae</taxon>
        <taxon>Lithohypha</taxon>
    </lineage>
</organism>
<evidence type="ECO:0000256" key="3">
    <source>
        <dbReference type="ARBA" id="ARBA00022827"/>
    </source>
</evidence>
<reference evidence="7 8" key="1">
    <citation type="submission" date="2023-08" db="EMBL/GenBank/DDBJ databases">
        <title>Black Yeasts Isolated from many extreme environments.</title>
        <authorList>
            <person name="Coleine C."/>
            <person name="Stajich J.E."/>
            <person name="Selbmann L."/>
        </authorList>
    </citation>
    <scope>NUCLEOTIDE SEQUENCE [LARGE SCALE GENOMIC DNA]</scope>
    <source>
        <strain evidence="7 8">CCFEE 5885</strain>
    </source>
</reference>
<evidence type="ECO:0000256" key="1">
    <source>
        <dbReference type="ARBA" id="ARBA00007992"/>
    </source>
</evidence>
<comment type="caution">
    <text evidence="7">The sequence shown here is derived from an EMBL/GenBank/DDBJ whole genome shotgun (WGS) entry which is preliminary data.</text>
</comment>
<keyword evidence="2" id="KW-0285">Flavoprotein</keyword>
<dbReference type="SUPFAM" id="SSF51905">
    <property type="entry name" value="FAD/NAD(P)-binding domain"/>
    <property type="match status" value="1"/>
</dbReference>
<keyword evidence="8" id="KW-1185">Reference proteome</keyword>
<proteinExistence type="inferred from homology"/>
<feature type="domain" description="FAD-binding" evidence="6">
    <location>
        <begin position="24"/>
        <end position="349"/>
    </location>
</feature>
<keyword evidence="3" id="KW-0274">FAD</keyword>
<dbReference type="PANTHER" id="PTHR13789:SF306">
    <property type="entry name" value="HYDROXYLASE, PUTATIVE-RELATED"/>
    <property type="match status" value="1"/>
</dbReference>